<dbReference type="GO" id="GO:0000981">
    <property type="term" value="F:DNA-binding transcription factor activity, RNA polymerase II-specific"/>
    <property type="evidence" value="ECO:0007669"/>
    <property type="project" value="UniProtKB-UniRule"/>
</dbReference>
<dbReference type="CDD" id="cd00086">
    <property type="entry name" value="homeodomain"/>
    <property type="match status" value="1"/>
</dbReference>
<evidence type="ECO:0000256" key="5">
    <source>
        <dbReference type="ARBA" id="ARBA00023163"/>
    </source>
</evidence>
<keyword evidence="3 8" id="KW-0238">DNA-binding</keyword>
<dbReference type="PANTHER" id="PTHR24326:SF543">
    <property type="entry name" value="HOMEOBOX-LEUCINE ZIPPER PROTEIN"/>
    <property type="match status" value="1"/>
</dbReference>
<comment type="caution">
    <text evidence="14">The sequence shown here is derived from an EMBL/GenBank/DDBJ whole genome shotgun (WGS) entry which is preliminary data.</text>
</comment>
<accession>A0AAV6XI27</accession>
<evidence type="ECO:0000256" key="1">
    <source>
        <dbReference type="ARBA" id="ARBA00004123"/>
    </source>
</evidence>
<dbReference type="PROSITE" id="PS00027">
    <property type="entry name" value="HOMEOBOX_1"/>
    <property type="match status" value="1"/>
</dbReference>
<evidence type="ECO:0000256" key="6">
    <source>
        <dbReference type="ARBA" id="ARBA00023242"/>
    </source>
</evidence>
<keyword evidence="11" id="KW-0175">Coiled coil</keyword>
<dbReference type="Gene3D" id="1.10.10.60">
    <property type="entry name" value="Homeodomain-like"/>
    <property type="match status" value="1"/>
</dbReference>
<gene>
    <name evidence="14" type="ORF">BUALT_Bualt06G0085100</name>
</gene>
<evidence type="ECO:0000256" key="12">
    <source>
        <dbReference type="SAM" id="MobiDB-lite"/>
    </source>
</evidence>
<dbReference type="InterPro" id="IPR009057">
    <property type="entry name" value="Homeodomain-like_sf"/>
</dbReference>
<dbReference type="SMART" id="SM00389">
    <property type="entry name" value="HOX"/>
    <property type="match status" value="1"/>
</dbReference>
<feature type="compositionally biased region" description="Basic residues" evidence="12">
    <location>
        <begin position="18"/>
        <end position="29"/>
    </location>
</feature>
<dbReference type="PANTHER" id="PTHR24326">
    <property type="entry name" value="HOMEOBOX-LEUCINE ZIPPER PROTEIN"/>
    <property type="match status" value="1"/>
</dbReference>
<feature type="DNA-binding region" description="Homeobox" evidence="8">
    <location>
        <begin position="24"/>
        <end position="83"/>
    </location>
</feature>
<dbReference type="InterPro" id="IPR003106">
    <property type="entry name" value="Leu_zip_homeo"/>
</dbReference>
<dbReference type="Pfam" id="PF00046">
    <property type="entry name" value="Homeodomain"/>
    <property type="match status" value="1"/>
</dbReference>
<feature type="compositionally biased region" description="Basic and acidic residues" evidence="12">
    <location>
        <begin position="8"/>
        <end position="17"/>
    </location>
</feature>
<dbReference type="InterPro" id="IPR001356">
    <property type="entry name" value="HD"/>
</dbReference>
<dbReference type="AlphaFoldDB" id="A0AAV6XI27"/>
<organism evidence="14 15">
    <name type="scientific">Buddleja alternifolia</name>
    <dbReference type="NCBI Taxonomy" id="168488"/>
    <lineage>
        <taxon>Eukaryota</taxon>
        <taxon>Viridiplantae</taxon>
        <taxon>Streptophyta</taxon>
        <taxon>Embryophyta</taxon>
        <taxon>Tracheophyta</taxon>
        <taxon>Spermatophyta</taxon>
        <taxon>Magnoliopsida</taxon>
        <taxon>eudicotyledons</taxon>
        <taxon>Gunneridae</taxon>
        <taxon>Pentapetalae</taxon>
        <taxon>asterids</taxon>
        <taxon>lamiids</taxon>
        <taxon>Lamiales</taxon>
        <taxon>Scrophulariaceae</taxon>
        <taxon>Buddlejeae</taxon>
        <taxon>Buddleja</taxon>
    </lineage>
</organism>
<evidence type="ECO:0000256" key="10">
    <source>
        <dbReference type="RuleBase" id="RU369038"/>
    </source>
</evidence>
<proteinExistence type="inferred from homology"/>
<evidence type="ECO:0000256" key="4">
    <source>
        <dbReference type="ARBA" id="ARBA00023155"/>
    </source>
</evidence>
<keyword evidence="15" id="KW-1185">Reference proteome</keyword>
<reference evidence="14" key="1">
    <citation type="submission" date="2019-10" db="EMBL/GenBank/DDBJ databases">
        <authorList>
            <person name="Zhang R."/>
            <person name="Pan Y."/>
            <person name="Wang J."/>
            <person name="Ma R."/>
            <person name="Yu S."/>
        </authorList>
    </citation>
    <scope>NUCLEOTIDE SEQUENCE</scope>
    <source>
        <strain evidence="14">LA-IB0</strain>
        <tissue evidence="14">Leaf</tissue>
    </source>
</reference>
<dbReference type="GO" id="GO:0005634">
    <property type="term" value="C:nucleus"/>
    <property type="evidence" value="ECO:0007669"/>
    <property type="project" value="UniProtKB-SubCell"/>
</dbReference>
<dbReference type="GO" id="GO:0043565">
    <property type="term" value="F:sequence-specific DNA binding"/>
    <property type="evidence" value="ECO:0007669"/>
    <property type="project" value="InterPro"/>
</dbReference>
<protein>
    <recommendedName>
        <fullName evidence="10">Homeobox-leucine zipper protein</fullName>
    </recommendedName>
    <alternativeName>
        <fullName evidence="10">HD-ZIP protein</fullName>
    </alternativeName>
    <alternativeName>
        <fullName evidence="10">Homeodomain transcription factor</fullName>
    </alternativeName>
</protein>
<evidence type="ECO:0000313" key="15">
    <source>
        <dbReference type="Proteomes" id="UP000826271"/>
    </source>
</evidence>
<feature type="coiled-coil region" evidence="11">
    <location>
        <begin position="74"/>
        <end position="129"/>
    </location>
</feature>
<keyword evidence="5 10" id="KW-0804">Transcription</keyword>
<dbReference type="SUPFAM" id="SSF46689">
    <property type="entry name" value="Homeodomain-like"/>
    <property type="match status" value="1"/>
</dbReference>
<feature type="domain" description="Homeobox" evidence="13">
    <location>
        <begin position="22"/>
        <end position="82"/>
    </location>
</feature>
<keyword evidence="6 8" id="KW-0539">Nucleus</keyword>
<evidence type="ECO:0000256" key="11">
    <source>
        <dbReference type="SAM" id="Coils"/>
    </source>
</evidence>
<keyword evidence="2 10" id="KW-0805">Transcription regulation</keyword>
<dbReference type="Proteomes" id="UP000826271">
    <property type="component" value="Unassembled WGS sequence"/>
</dbReference>
<evidence type="ECO:0000256" key="3">
    <source>
        <dbReference type="ARBA" id="ARBA00023125"/>
    </source>
</evidence>
<dbReference type="GO" id="GO:0045893">
    <property type="term" value="P:positive regulation of DNA-templated transcription"/>
    <property type="evidence" value="ECO:0007669"/>
    <property type="project" value="TreeGrafter"/>
</dbReference>
<evidence type="ECO:0000256" key="9">
    <source>
        <dbReference type="RuleBase" id="RU000682"/>
    </source>
</evidence>
<evidence type="ECO:0000256" key="2">
    <source>
        <dbReference type="ARBA" id="ARBA00023015"/>
    </source>
</evidence>
<evidence type="ECO:0000313" key="14">
    <source>
        <dbReference type="EMBL" id="KAG8381080.1"/>
    </source>
</evidence>
<dbReference type="Pfam" id="PF02183">
    <property type="entry name" value="HALZ"/>
    <property type="match status" value="1"/>
</dbReference>
<evidence type="ECO:0000256" key="7">
    <source>
        <dbReference type="ARBA" id="ARBA00025748"/>
    </source>
</evidence>
<keyword evidence="4 8" id="KW-0371">Homeobox</keyword>
<comment type="function">
    <text evidence="10">Transcription factor.</text>
</comment>
<evidence type="ECO:0000259" key="13">
    <source>
        <dbReference type="PROSITE" id="PS50071"/>
    </source>
</evidence>
<dbReference type="InterPro" id="IPR045224">
    <property type="entry name" value="HDZip_class_I_plant"/>
</dbReference>
<evidence type="ECO:0000256" key="8">
    <source>
        <dbReference type="PROSITE-ProRule" id="PRU00108"/>
    </source>
</evidence>
<comment type="similarity">
    <text evidence="7 10">Belongs to the HD-ZIP homeobox family. Class I subfamily.</text>
</comment>
<name>A0AAV6XI27_9LAMI</name>
<dbReference type="InterPro" id="IPR017970">
    <property type="entry name" value="Homeobox_CS"/>
</dbReference>
<feature type="region of interest" description="Disordered" evidence="12">
    <location>
        <begin position="1"/>
        <end position="29"/>
    </location>
</feature>
<dbReference type="EMBL" id="WHWC01000006">
    <property type="protein sequence ID" value="KAG8381080.1"/>
    <property type="molecule type" value="Genomic_DNA"/>
</dbReference>
<dbReference type="PROSITE" id="PS50071">
    <property type="entry name" value="HOMEOBOX_2"/>
    <property type="match status" value="1"/>
</dbReference>
<sequence length="201" mass="24059">METPENLSPDHSHEKKSSKTSKKKSKVARRFNDEQIKSLESIFKLDTKLDPKKKFEIARDLELQPRQVAIWFQNKRARWKSKQIEQEYKVLKANYDHLYMQFDDMKREKQSLQMQLEELNYVLKNLDNNSKENPNSSNEEVEEIKNLKYLDKNEEQEFLRWGEEDEEEISHLTTSPGKWSDLSTNGVIFNHSSDTSNWWET</sequence>
<comment type="subcellular location">
    <subcellularLocation>
        <location evidence="1 8 9">Nucleus</location>
    </subcellularLocation>
</comment>